<dbReference type="GO" id="GO:0006355">
    <property type="term" value="P:regulation of DNA-templated transcription"/>
    <property type="evidence" value="ECO:0007669"/>
    <property type="project" value="InterPro"/>
</dbReference>
<dbReference type="PROSITE" id="PS50113">
    <property type="entry name" value="PAC"/>
    <property type="match status" value="8"/>
</dbReference>
<evidence type="ECO:0000313" key="12">
    <source>
        <dbReference type="Proteomes" id="UP000198510"/>
    </source>
</evidence>
<dbReference type="SUPFAM" id="SSF52172">
    <property type="entry name" value="CheY-like"/>
    <property type="match status" value="1"/>
</dbReference>
<dbReference type="Gene3D" id="1.10.287.130">
    <property type="match status" value="1"/>
</dbReference>
<dbReference type="SUPFAM" id="SSF47384">
    <property type="entry name" value="Homodimeric domain of signal transducing histidine kinase"/>
    <property type="match status" value="1"/>
</dbReference>
<dbReference type="CDD" id="cd17534">
    <property type="entry name" value="REC_DC-like"/>
    <property type="match status" value="1"/>
</dbReference>
<dbReference type="SMART" id="SM00387">
    <property type="entry name" value="HATPase_c"/>
    <property type="match status" value="1"/>
</dbReference>
<dbReference type="SUPFAM" id="SSF55785">
    <property type="entry name" value="PYP-like sensor domain (PAS domain)"/>
    <property type="match status" value="11"/>
</dbReference>
<keyword evidence="5" id="KW-0418">Kinase</keyword>
<dbReference type="SMART" id="SM00091">
    <property type="entry name" value="PAS"/>
    <property type="match status" value="10"/>
</dbReference>
<feature type="domain" description="PAS" evidence="9">
    <location>
        <begin position="286"/>
        <end position="357"/>
    </location>
</feature>
<feature type="domain" description="Histidine kinase" evidence="7">
    <location>
        <begin position="1855"/>
        <end position="2067"/>
    </location>
</feature>
<dbReference type="PROSITE" id="PS50110">
    <property type="entry name" value="RESPONSE_REGULATORY"/>
    <property type="match status" value="1"/>
</dbReference>
<keyword evidence="3 6" id="KW-0597">Phosphoprotein</keyword>
<dbReference type="SUPFAM" id="SSF55874">
    <property type="entry name" value="ATPase domain of HSP90 chaperone/DNA topoisomerase II/histidine kinase"/>
    <property type="match status" value="1"/>
</dbReference>
<dbReference type="EMBL" id="FNFO01000003">
    <property type="protein sequence ID" value="SDK61931.1"/>
    <property type="molecule type" value="Genomic_DNA"/>
</dbReference>
<feature type="domain" description="PAS" evidence="9">
    <location>
        <begin position="689"/>
        <end position="783"/>
    </location>
</feature>
<dbReference type="Gene3D" id="3.40.50.2300">
    <property type="match status" value="1"/>
</dbReference>
<name>A0A1G9DDF8_9BACT</name>
<dbReference type="EC" id="2.7.13.3" evidence="2"/>
<dbReference type="FunFam" id="3.30.565.10:FF:000006">
    <property type="entry name" value="Sensor histidine kinase WalK"/>
    <property type="match status" value="1"/>
</dbReference>
<dbReference type="InterPro" id="IPR003018">
    <property type="entry name" value="GAF"/>
</dbReference>
<feature type="domain" description="PAC" evidence="10">
    <location>
        <begin position="231"/>
        <end position="285"/>
    </location>
</feature>
<evidence type="ECO:0000256" key="1">
    <source>
        <dbReference type="ARBA" id="ARBA00000085"/>
    </source>
</evidence>
<dbReference type="Gene3D" id="3.30.450.40">
    <property type="match status" value="1"/>
</dbReference>
<keyword evidence="4" id="KW-0808">Transferase</keyword>
<dbReference type="Gene3D" id="3.30.450.20">
    <property type="entry name" value="PAS domain"/>
    <property type="match status" value="11"/>
</dbReference>
<evidence type="ECO:0000313" key="11">
    <source>
        <dbReference type="EMBL" id="SDK61931.1"/>
    </source>
</evidence>
<dbReference type="Pfam" id="PF13426">
    <property type="entry name" value="PAS_9"/>
    <property type="match status" value="6"/>
</dbReference>
<feature type="domain" description="PAS" evidence="9">
    <location>
        <begin position="410"/>
        <end position="461"/>
    </location>
</feature>
<dbReference type="SMART" id="SM00086">
    <property type="entry name" value="PAC"/>
    <property type="match status" value="11"/>
</dbReference>
<feature type="domain" description="PAC" evidence="10">
    <location>
        <begin position="1791"/>
        <end position="1844"/>
    </location>
</feature>
<dbReference type="Proteomes" id="UP000198510">
    <property type="component" value="Unassembled WGS sequence"/>
</dbReference>
<feature type="domain" description="PAC" evidence="10">
    <location>
        <begin position="1009"/>
        <end position="1060"/>
    </location>
</feature>
<dbReference type="Pfam" id="PF00512">
    <property type="entry name" value="HisKA"/>
    <property type="match status" value="1"/>
</dbReference>
<feature type="domain" description="PAC" evidence="10">
    <location>
        <begin position="1666"/>
        <end position="1718"/>
    </location>
</feature>
<dbReference type="STRING" id="1075417.SAMN05421823_10387"/>
<proteinExistence type="predicted"/>
<keyword evidence="12" id="KW-1185">Reference proteome</keyword>
<dbReference type="InterPro" id="IPR003661">
    <property type="entry name" value="HisK_dim/P_dom"/>
</dbReference>
<gene>
    <name evidence="11" type="ORF">SAMN05421823_10387</name>
</gene>
<evidence type="ECO:0000256" key="2">
    <source>
        <dbReference type="ARBA" id="ARBA00012438"/>
    </source>
</evidence>
<evidence type="ECO:0000256" key="4">
    <source>
        <dbReference type="ARBA" id="ARBA00022679"/>
    </source>
</evidence>
<dbReference type="InterPro" id="IPR001789">
    <property type="entry name" value="Sig_transdc_resp-reg_receiver"/>
</dbReference>
<dbReference type="InterPro" id="IPR005467">
    <property type="entry name" value="His_kinase_dom"/>
</dbReference>
<evidence type="ECO:0000259" key="7">
    <source>
        <dbReference type="PROSITE" id="PS50109"/>
    </source>
</evidence>
<dbReference type="Pfam" id="PF08448">
    <property type="entry name" value="PAS_4"/>
    <property type="match status" value="2"/>
</dbReference>
<dbReference type="Pfam" id="PF00989">
    <property type="entry name" value="PAS"/>
    <property type="match status" value="1"/>
</dbReference>
<dbReference type="PANTHER" id="PTHR43304:SF1">
    <property type="entry name" value="PAC DOMAIN-CONTAINING PROTEIN"/>
    <property type="match status" value="1"/>
</dbReference>
<dbReference type="InterPro" id="IPR003594">
    <property type="entry name" value="HATPase_dom"/>
</dbReference>
<sequence>MPSIKVLIVEDEMIISKDLEMRLRNMGYVVTGTVSNSDAALQSVRDKQPDVILMDIMIDGDLDGIETAELIHREIQIPVIYLTAFADESTFQRAKLSDPFGYILKPCQDRELDLTIRTVMHKHSVDIRLREGEKQVRESLNLMRLFFSQSLDAAFFMELDEPINWRDATTTEKRQLVERAFHTLHFTQVNEVMSRQYGRSQEELITLRYHHIFAFNPELGRQHLLRLYESGTLKTEFYQQINQEHGIWVEGEYSCIYNPEGHIVGHFGLRRDVTEQRKARQVLENSERQYKLLFADSPLPMWIYDIKTLRFLAVNWVAQQVYGYTEEEFLSMRIVDICSPGEVEALQESLKTIDGAGTLSRVWQQLRKDGTSIYVDVNSQPQQFEGRKARLVVATDITAKIMAEEALRKSEVRYRSLFENTNESIVVVDDQGVLQDANRATARLYDSPIEELIGQPLYSLFPSCPQEKFEHLWQELSQKADMTRTFDFRRPDGQRRYVELKAQSHFLPGLHLGVLRDVTPERNAQTLVNLQRDVLEMVARGNALDVILEQICQRIEETEEGVIPAVTLLNEGCVSRTVGASLPSDYQQAMVGRCATTAQESWGMATVRKEAVWTHDIAEDPAWQEVRTLALKHSLRACGSTPVLDYRGRVIATLDLYYTSPQRRQPNVLPLVDVTCSLIGLAVERESDYESLYKQALTFEKINDAVIITDPANRIQEWSPSAQRLFGYSKEEAIGKDLGFLQHSAPSPLSQTSAVGLPDEVEFITKDQQGGIAETMATALKDKRGKVYGTLYVLREVTQQRLAERSLREYEERFRKVFTANPTAILISDFQTDLLVDANDSFLRLTGYTREQLLGRPSNRLSFWSDQAQRDEIYRQLRKGRTVLNYPMAFVAEQGDLRYVNTSFERIQANESDLVIAMINDVTEQRKAEEAVRKSEAYYKSLIQHSTDLVTLLKADGEILYESPSVTSLLGYDLEEMMGERLYSFMDADSQEELRTVLETHVHDPEEIHHIEIGLRHKNGEWRYFDGSVKNLLHNPDVGGIVVNSRDITDRRRIERALSRSEANLKAIFETTIQAFVLLDNSYRVQTFNKTARQLAYSLTGKSPEPGHSVLEYLMPEWTDGFKKRFQEAARGRYISLEKSVSTPFGSQLWLEVSFLPVYNQHKEITSICFTALDIQDRKNTELALAESEARFRSLVQNSSDITTVLNEEGYVSYTSESTYRYLGYDAMELNEQCWRDLVHPEDRATLDKLFGQILAKEETSTLEYRFCRADDTYVYVESVFSNLLDVDEVQGIVVNTREVTERYLQQENLRLLQRAIDTSNNGIVIAEARPPAHQVIYSNRVFRGTAQEPLLQVLNRQLNQGNDDSERNEAFALLSRAIQQQEECSVLFHQTNGEQERWQEFNLSPVYNHKKQLTHFIGILNDITDRKMAEEILRNIVRGVSGAIGEQFFISLVENLAAYLQVNNAVIAKIEDVTKGAPDVTTLAVFRDGQTLPNYQFALNDSICRTILEEGFVYMSDGELENRPDVADTIRTFMGIQLLDSRRRAVGVLYVEDSKPLFNSQIAESILKIFSIRAAAELERISTMQALTESQANLSALIENTTDSIWAINHHYELIALNTIASKFFMPEVYGVKAALGDNIQEASSQKSTLFWQEHYQRALAGERFYIEFDHVLADERVMNFEVSFNPIFGSNEAVAGVSVFAKDISKRKQAELELRHNEANLSALIENTSDIIYSLDSSFNIMTLNTPFQELCQVGFGVELEKGKNLGEYIPPLYFNSWKKIFTRTLAGETMQKEFHYELPTRSIDLEISFNPIFSKEGEISGLTVFGHDITQRKIWEDELKRTNFELDSFVYRASHDLRAPLRSILGLLNISKIEDNAEERLKFLNLIEKSVNKLDTFIIDLTNFSRNTRLEVKAERIDFEHLLNDTVENLRYMDHADKIQCTVEVNREYDFYSDPRRLAIVMQNLVSNAVKYQKVTAPDSFVKVMVNQKQEYAQIVVEDNGKGIDQKHLDRIFEMFFRASEESYGSGLGLYITKQVIEKLKGQIVVTSTPGVGTAFKIKLPNLTPQTTPTSEPAVREVLR</sequence>
<organism evidence="11 12">
    <name type="scientific">Catalinimonas alkaloidigena</name>
    <dbReference type="NCBI Taxonomy" id="1075417"/>
    <lineage>
        <taxon>Bacteria</taxon>
        <taxon>Pseudomonadati</taxon>
        <taxon>Bacteroidota</taxon>
        <taxon>Cytophagia</taxon>
        <taxon>Cytophagales</taxon>
        <taxon>Catalimonadaceae</taxon>
        <taxon>Catalinimonas</taxon>
    </lineage>
</organism>
<dbReference type="Pfam" id="PF13185">
    <property type="entry name" value="GAF_2"/>
    <property type="match status" value="1"/>
</dbReference>
<feature type="domain" description="PAS" evidence="9">
    <location>
        <begin position="935"/>
        <end position="1005"/>
    </location>
</feature>
<reference evidence="11 12" key="1">
    <citation type="submission" date="2016-10" db="EMBL/GenBank/DDBJ databases">
        <authorList>
            <person name="de Groot N.N."/>
        </authorList>
    </citation>
    <scope>NUCLEOTIDE SEQUENCE [LARGE SCALE GENOMIC DNA]</scope>
    <source>
        <strain evidence="11 12">DSM 25186</strain>
    </source>
</reference>
<dbReference type="InterPro" id="IPR013655">
    <property type="entry name" value="PAS_fold_3"/>
</dbReference>
<dbReference type="Pfam" id="PF02518">
    <property type="entry name" value="HATPase_c"/>
    <property type="match status" value="1"/>
</dbReference>
<dbReference type="InterPro" id="IPR013767">
    <property type="entry name" value="PAS_fold"/>
</dbReference>
<feature type="domain" description="PAC" evidence="10">
    <location>
        <begin position="1135"/>
        <end position="1187"/>
    </location>
</feature>
<evidence type="ECO:0000256" key="3">
    <source>
        <dbReference type="ARBA" id="ARBA00022553"/>
    </source>
</evidence>
<accession>A0A1G9DDF8</accession>
<dbReference type="InterPro" id="IPR029016">
    <property type="entry name" value="GAF-like_dom_sf"/>
</dbReference>
<feature type="domain" description="Response regulatory" evidence="8">
    <location>
        <begin position="5"/>
        <end position="120"/>
    </location>
</feature>
<evidence type="ECO:0000259" key="8">
    <source>
        <dbReference type="PROSITE" id="PS50110"/>
    </source>
</evidence>
<dbReference type="InterPro" id="IPR000700">
    <property type="entry name" value="PAS-assoc_C"/>
</dbReference>
<dbReference type="Gene3D" id="3.30.565.10">
    <property type="entry name" value="Histidine kinase-like ATPase, C-terminal domain"/>
    <property type="match status" value="1"/>
</dbReference>
<dbReference type="PRINTS" id="PR00344">
    <property type="entry name" value="BCTRLSENSOR"/>
</dbReference>
<evidence type="ECO:0000259" key="10">
    <source>
        <dbReference type="PROSITE" id="PS50113"/>
    </source>
</evidence>
<dbReference type="InterPro" id="IPR004358">
    <property type="entry name" value="Sig_transdc_His_kin-like_C"/>
</dbReference>
<dbReference type="InterPro" id="IPR001610">
    <property type="entry name" value="PAC"/>
</dbReference>
<dbReference type="OrthoDB" id="905895at2"/>
<dbReference type="CDD" id="cd00075">
    <property type="entry name" value="HATPase"/>
    <property type="match status" value="1"/>
</dbReference>
<dbReference type="CDD" id="cd00082">
    <property type="entry name" value="HisKA"/>
    <property type="match status" value="1"/>
</dbReference>
<dbReference type="InterPro" id="IPR013656">
    <property type="entry name" value="PAS_4"/>
</dbReference>
<dbReference type="InterPro" id="IPR036890">
    <property type="entry name" value="HATPase_C_sf"/>
</dbReference>
<dbReference type="Pfam" id="PF08447">
    <property type="entry name" value="PAS_3"/>
    <property type="match status" value="1"/>
</dbReference>
<comment type="catalytic activity">
    <reaction evidence="1">
        <text>ATP + protein L-histidine = ADP + protein N-phospho-L-histidine.</text>
        <dbReference type="EC" id="2.7.13.3"/>
    </reaction>
</comment>
<protein>
    <recommendedName>
        <fullName evidence="2">histidine kinase</fullName>
        <ecNumber evidence="2">2.7.13.3</ecNumber>
    </recommendedName>
</protein>
<feature type="modified residue" description="4-aspartylphosphate" evidence="6">
    <location>
        <position position="55"/>
    </location>
</feature>
<dbReference type="RefSeq" id="WP_089680975.1">
    <property type="nucleotide sequence ID" value="NZ_FNFO01000003.1"/>
</dbReference>
<evidence type="ECO:0000256" key="6">
    <source>
        <dbReference type="PROSITE-ProRule" id="PRU00169"/>
    </source>
</evidence>
<feature type="domain" description="PAC" evidence="10">
    <location>
        <begin position="884"/>
        <end position="934"/>
    </location>
</feature>
<feature type="domain" description="PAS" evidence="9">
    <location>
        <begin position="1188"/>
        <end position="1258"/>
    </location>
</feature>
<feature type="domain" description="PAC" evidence="10">
    <location>
        <begin position="757"/>
        <end position="809"/>
    </location>
</feature>
<dbReference type="SMART" id="SM00388">
    <property type="entry name" value="HisKA"/>
    <property type="match status" value="1"/>
</dbReference>
<dbReference type="SMART" id="SM00448">
    <property type="entry name" value="REC"/>
    <property type="match status" value="1"/>
</dbReference>
<dbReference type="InterPro" id="IPR035965">
    <property type="entry name" value="PAS-like_dom_sf"/>
</dbReference>
<dbReference type="GO" id="GO:0000155">
    <property type="term" value="F:phosphorelay sensor kinase activity"/>
    <property type="evidence" value="ECO:0007669"/>
    <property type="project" value="InterPro"/>
</dbReference>
<dbReference type="Pfam" id="PF00072">
    <property type="entry name" value="Response_reg"/>
    <property type="match status" value="1"/>
</dbReference>
<dbReference type="CDD" id="cd00130">
    <property type="entry name" value="PAS"/>
    <property type="match status" value="7"/>
</dbReference>
<evidence type="ECO:0000259" key="9">
    <source>
        <dbReference type="PROSITE" id="PS50112"/>
    </source>
</evidence>
<dbReference type="PROSITE" id="PS50112">
    <property type="entry name" value="PAS"/>
    <property type="match status" value="6"/>
</dbReference>
<dbReference type="SUPFAM" id="SSF55781">
    <property type="entry name" value="GAF domain-like"/>
    <property type="match status" value="2"/>
</dbReference>
<dbReference type="NCBIfam" id="TIGR00229">
    <property type="entry name" value="sensory_box"/>
    <property type="match status" value="10"/>
</dbReference>
<evidence type="ECO:0000256" key="5">
    <source>
        <dbReference type="ARBA" id="ARBA00022777"/>
    </source>
</evidence>
<dbReference type="InterPro" id="IPR036097">
    <property type="entry name" value="HisK_dim/P_sf"/>
</dbReference>
<feature type="domain" description="PAS" evidence="9">
    <location>
        <begin position="810"/>
        <end position="856"/>
    </location>
</feature>
<dbReference type="PANTHER" id="PTHR43304">
    <property type="entry name" value="PHYTOCHROME-LIKE PROTEIN CPH1"/>
    <property type="match status" value="1"/>
</dbReference>
<feature type="domain" description="PAC" evidence="10">
    <location>
        <begin position="1381"/>
        <end position="1436"/>
    </location>
</feature>
<dbReference type="InterPro" id="IPR000014">
    <property type="entry name" value="PAS"/>
</dbReference>
<dbReference type="PROSITE" id="PS50109">
    <property type="entry name" value="HIS_KIN"/>
    <property type="match status" value="1"/>
</dbReference>
<dbReference type="InterPro" id="IPR052162">
    <property type="entry name" value="Sensor_kinase/Photoreceptor"/>
</dbReference>
<dbReference type="InterPro" id="IPR011006">
    <property type="entry name" value="CheY-like_superfamily"/>
</dbReference>